<organism evidence="8 9">
    <name type="scientific">Basidiobolus ranarum</name>
    <dbReference type="NCBI Taxonomy" id="34480"/>
    <lineage>
        <taxon>Eukaryota</taxon>
        <taxon>Fungi</taxon>
        <taxon>Fungi incertae sedis</taxon>
        <taxon>Zoopagomycota</taxon>
        <taxon>Entomophthoromycotina</taxon>
        <taxon>Basidiobolomycetes</taxon>
        <taxon>Basidiobolales</taxon>
        <taxon>Basidiobolaceae</taxon>
        <taxon>Basidiobolus</taxon>
    </lineage>
</organism>
<dbReference type="EMBL" id="JASJQH010002469">
    <property type="protein sequence ID" value="KAK9760164.1"/>
    <property type="molecule type" value="Genomic_DNA"/>
</dbReference>
<protein>
    <recommendedName>
        <fullName evidence="7">BHLH domain-containing protein</fullName>
    </recommendedName>
</protein>
<dbReference type="InterPro" id="IPR036638">
    <property type="entry name" value="HLH_DNA-bd_sf"/>
</dbReference>
<dbReference type="SUPFAM" id="SSF47459">
    <property type="entry name" value="HLH, helix-loop-helix DNA-binding domain"/>
    <property type="match status" value="1"/>
</dbReference>
<proteinExistence type="predicted"/>
<keyword evidence="4" id="KW-0804">Transcription</keyword>
<reference evidence="8 9" key="1">
    <citation type="submission" date="2023-04" db="EMBL/GenBank/DDBJ databases">
        <title>Genome of Basidiobolus ranarum AG-B5.</title>
        <authorList>
            <person name="Stajich J.E."/>
            <person name="Carter-House D."/>
            <person name="Gryganskyi A."/>
        </authorList>
    </citation>
    <scope>NUCLEOTIDE SEQUENCE [LARGE SCALE GENOMIC DNA]</scope>
    <source>
        <strain evidence="8 9">AG-B5</strain>
    </source>
</reference>
<feature type="region of interest" description="Disordered" evidence="6">
    <location>
        <begin position="39"/>
        <end position="58"/>
    </location>
</feature>
<keyword evidence="3" id="KW-0010">Activator</keyword>
<dbReference type="Pfam" id="PF00010">
    <property type="entry name" value="HLH"/>
    <property type="match status" value="1"/>
</dbReference>
<dbReference type="PROSITE" id="PS50888">
    <property type="entry name" value="BHLH"/>
    <property type="match status" value="1"/>
</dbReference>
<accession>A0ABR2WF91</accession>
<evidence type="ECO:0000256" key="5">
    <source>
        <dbReference type="ARBA" id="ARBA00023242"/>
    </source>
</evidence>
<keyword evidence="2" id="KW-0238">DNA-binding</keyword>
<evidence type="ECO:0000256" key="3">
    <source>
        <dbReference type="ARBA" id="ARBA00023159"/>
    </source>
</evidence>
<comment type="caution">
    <text evidence="8">The sequence shown here is derived from an EMBL/GenBank/DDBJ whole genome shotgun (WGS) entry which is preliminary data.</text>
</comment>
<evidence type="ECO:0000256" key="2">
    <source>
        <dbReference type="ARBA" id="ARBA00023125"/>
    </source>
</evidence>
<dbReference type="PANTHER" id="PTHR10328">
    <property type="entry name" value="PROTEIN MAX MYC-ASSOCIATED FACTOR X"/>
    <property type="match status" value="1"/>
</dbReference>
<feature type="domain" description="BHLH" evidence="7">
    <location>
        <begin position="143"/>
        <end position="194"/>
    </location>
</feature>
<evidence type="ECO:0000256" key="6">
    <source>
        <dbReference type="SAM" id="MobiDB-lite"/>
    </source>
</evidence>
<dbReference type="InterPro" id="IPR011598">
    <property type="entry name" value="bHLH_dom"/>
</dbReference>
<dbReference type="PANTHER" id="PTHR10328:SF3">
    <property type="entry name" value="PROTEIN MAX"/>
    <property type="match status" value="1"/>
</dbReference>
<sequence length="242" mass="27118">METNTNPMPTYSTDPMLTRMTPSSIMSLTDGNRYQSTLPFAPLPSIQPPSPGASPQMSYFYYDSVQDSPSLSSCSSTNNSPASKPIKPLISPSLRQLLPEGALRADQAAMRLASKSNYQNILDGDSEVIGLKYKVDIQSGMEVRRTSHKTAEQKRRDLLKQCFEDLKSVTPNLNEKNISKEYILKKCIGHTHILSLRNRIRNKDDYITALKSQLARRGITPMEYPESERSIVSFELEDPALV</sequence>
<evidence type="ECO:0000313" key="9">
    <source>
        <dbReference type="Proteomes" id="UP001479436"/>
    </source>
</evidence>
<evidence type="ECO:0000256" key="4">
    <source>
        <dbReference type="ARBA" id="ARBA00023163"/>
    </source>
</evidence>
<keyword evidence="5" id="KW-0539">Nucleus</keyword>
<evidence type="ECO:0000259" key="7">
    <source>
        <dbReference type="PROSITE" id="PS50888"/>
    </source>
</evidence>
<feature type="compositionally biased region" description="Pro residues" evidence="6">
    <location>
        <begin position="41"/>
        <end position="52"/>
    </location>
</feature>
<dbReference type="Proteomes" id="UP001479436">
    <property type="component" value="Unassembled WGS sequence"/>
</dbReference>
<evidence type="ECO:0000313" key="8">
    <source>
        <dbReference type="EMBL" id="KAK9760164.1"/>
    </source>
</evidence>
<dbReference type="Gene3D" id="4.10.280.10">
    <property type="entry name" value="Helix-loop-helix DNA-binding domain"/>
    <property type="match status" value="1"/>
</dbReference>
<evidence type="ECO:0000256" key="1">
    <source>
        <dbReference type="ARBA" id="ARBA00023015"/>
    </source>
</evidence>
<name>A0ABR2WF91_9FUNG</name>
<gene>
    <name evidence="8" type="ORF">K7432_016098</name>
</gene>
<keyword evidence="9" id="KW-1185">Reference proteome</keyword>
<keyword evidence="1" id="KW-0805">Transcription regulation</keyword>